<protein>
    <submittedName>
        <fullName evidence="1">Uncharacterized protein</fullName>
    </submittedName>
</protein>
<accession>A0A061S4T9</accession>
<sequence length="72" mass="7712">KLPKYIIPDLSGFEVDNSAALKTLSLADHPSPSLHYCTANQPLSPRQTPGVACSMTRSLRVFEAAPLQAMSA</sequence>
<organism evidence="1">
    <name type="scientific">Tetraselmis sp. GSL018</name>
    <dbReference type="NCBI Taxonomy" id="582737"/>
    <lineage>
        <taxon>Eukaryota</taxon>
        <taxon>Viridiplantae</taxon>
        <taxon>Chlorophyta</taxon>
        <taxon>core chlorophytes</taxon>
        <taxon>Chlorodendrophyceae</taxon>
        <taxon>Chlorodendrales</taxon>
        <taxon>Chlorodendraceae</taxon>
        <taxon>Tetraselmis</taxon>
    </lineage>
</organism>
<name>A0A061S4T9_9CHLO</name>
<dbReference type="EMBL" id="GBEZ01007553">
    <property type="protein sequence ID" value="JAC77920.1"/>
    <property type="molecule type" value="Transcribed_RNA"/>
</dbReference>
<reference evidence="1" key="1">
    <citation type="submission" date="2014-05" db="EMBL/GenBank/DDBJ databases">
        <title>The transcriptome of the halophilic microalga Tetraselmis sp. GSL018 isolated from the Great Salt Lake, Utah.</title>
        <authorList>
            <person name="Jinkerson R.E."/>
            <person name="D'Adamo S."/>
            <person name="Posewitz M.C."/>
        </authorList>
    </citation>
    <scope>NUCLEOTIDE SEQUENCE</scope>
    <source>
        <strain evidence="1">GSL018</strain>
    </source>
</reference>
<gene>
    <name evidence="1" type="ORF">TSPGSL018_16495</name>
</gene>
<evidence type="ECO:0000313" key="1">
    <source>
        <dbReference type="EMBL" id="JAC77920.1"/>
    </source>
</evidence>
<proteinExistence type="predicted"/>
<dbReference type="AlphaFoldDB" id="A0A061S4T9"/>
<feature type="non-terminal residue" evidence="1">
    <location>
        <position position="1"/>
    </location>
</feature>